<name>Q1MHA2_RHIJ3</name>
<dbReference type="EnsemblBacteria" id="CAK07664">
    <property type="protein sequence ID" value="CAK07664"/>
    <property type="gene ID" value="RL2172"/>
</dbReference>
<accession>Q1MHA2</accession>
<organism evidence="2 3">
    <name type="scientific">Rhizobium johnstonii (strain DSM 114642 / LMG 32736 / 3841)</name>
    <name type="common">Rhizobium leguminosarum bv. viciae</name>
    <dbReference type="NCBI Taxonomy" id="216596"/>
    <lineage>
        <taxon>Bacteria</taxon>
        <taxon>Pseudomonadati</taxon>
        <taxon>Pseudomonadota</taxon>
        <taxon>Alphaproteobacteria</taxon>
        <taxon>Hyphomicrobiales</taxon>
        <taxon>Rhizobiaceae</taxon>
        <taxon>Rhizobium/Agrobacterium group</taxon>
        <taxon>Rhizobium</taxon>
        <taxon>Rhizobium johnstonii</taxon>
    </lineage>
</organism>
<dbReference type="GO" id="GO:0004197">
    <property type="term" value="F:cysteine-type endopeptidase activity"/>
    <property type="evidence" value="ECO:0007669"/>
    <property type="project" value="InterPro"/>
</dbReference>
<dbReference type="GO" id="GO:0006508">
    <property type="term" value="P:proteolysis"/>
    <property type="evidence" value="ECO:0007669"/>
    <property type="project" value="InterPro"/>
</dbReference>
<gene>
    <name evidence="2" type="ordered locus">RL2172</name>
</gene>
<protein>
    <submittedName>
        <fullName evidence="2">Peptidase</fullName>
    </submittedName>
</protein>
<dbReference type="GO" id="GO:0005737">
    <property type="term" value="C:cytoplasm"/>
    <property type="evidence" value="ECO:0007669"/>
    <property type="project" value="TreeGrafter"/>
</dbReference>
<dbReference type="eggNOG" id="COG4249">
    <property type="taxonomic scope" value="Bacteria"/>
</dbReference>
<dbReference type="EMBL" id="AM236080">
    <property type="protein sequence ID" value="CAK07664.1"/>
    <property type="molecule type" value="Genomic_DNA"/>
</dbReference>
<feature type="domain" description="Peptidase C14 caspase" evidence="1">
    <location>
        <begin position="296"/>
        <end position="594"/>
    </location>
</feature>
<dbReference type="Proteomes" id="UP000006575">
    <property type="component" value="Chromosome"/>
</dbReference>
<evidence type="ECO:0000313" key="2">
    <source>
        <dbReference type="EMBL" id="CAK07664.1"/>
    </source>
</evidence>
<dbReference type="Gene3D" id="3.40.50.1460">
    <property type="match status" value="1"/>
</dbReference>
<dbReference type="PANTHER" id="PTHR48104">
    <property type="entry name" value="METACASPASE-4"/>
    <property type="match status" value="1"/>
</dbReference>
<proteinExistence type="predicted"/>
<keyword evidence="3" id="KW-1185">Reference proteome</keyword>
<evidence type="ECO:0000259" key="1">
    <source>
        <dbReference type="Pfam" id="PF00656"/>
    </source>
</evidence>
<sequence>MTAISGAEASRSAAAREEQMTDKVLKVLGVHGLGDQRASGWAEVWTGALESAFPNVPGLAITPEFMSYDDIFETTEISFAESVSAIWKLAKSGVSEIGRRDRGFVSDISDRIKWTAGYVVAWAEDEKFQQKTRNRVFAAIREHQPDIVLAHSLGSLITYNAFTHSDAKKADMPELLSKVRYVTFGSQIANPFVIRNLTNGRIQPLDVKFWYHLYNVHDDVFTAPIRLPDANNFSQTETPFDDAGMADHSAAGYLTNPATVANVWRSIAAESTNARTFAPSIVAQSRSVVGKPRKKQKALLVGINDYPEAANRLEGCVNDVFTMSAVLQDCGLPPESIRTCLDARATADGIVTRLKWLLDDPEPGDELVFYYSGHGARAPEYGENFEPDHYVETLVPWDFDWSQEKYIADDQIYDLYSQLPYDCRLVMIFDCCHSGGIHRDGGARPRGITPPDDIRHRELKWDGKTQMWVSRDFTRINDKFTPKKDVATGYFGKEGTTQRIGRASMLRGTSSTEYSRLKKQDPALAAGPYLPVIIEACGEDQLSYEYRHGATSHGAFTYSLANILRREKKISFEQLIEKTRSQLQELQYNQKPQILGPTAILQHEVPWSAT</sequence>
<dbReference type="PANTHER" id="PTHR48104:SF30">
    <property type="entry name" value="METACASPASE-1"/>
    <property type="match status" value="1"/>
</dbReference>
<dbReference type="InterPro" id="IPR029030">
    <property type="entry name" value="Caspase-like_dom_sf"/>
</dbReference>
<dbReference type="InterPro" id="IPR011600">
    <property type="entry name" value="Pept_C14_caspase"/>
</dbReference>
<dbReference type="KEGG" id="rle:RL2172"/>
<dbReference type="HOGENOM" id="CLU_473936_0_0_5"/>
<dbReference type="Pfam" id="PF00656">
    <property type="entry name" value="Peptidase_C14"/>
    <property type="match status" value="1"/>
</dbReference>
<dbReference type="InterPro" id="IPR050452">
    <property type="entry name" value="Metacaspase"/>
</dbReference>
<dbReference type="SUPFAM" id="SSF52129">
    <property type="entry name" value="Caspase-like"/>
    <property type="match status" value="1"/>
</dbReference>
<reference evidence="2 3" key="1">
    <citation type="journal article" date="2006" name="Genome Biol.">
        <title>The genome of Rhizobium leguminosarum has recognizable core and accessory components.</title>
        <authorList>
            <person name="Young J.W."/>
            <person name="Crossman L.C."/>
            <person name="Johnston A.W.B."/>
            <person name="Thomson N.R."/>
            <person name="Ghazoui Z.F."/>
            <person name="Hull K.H."/>
            <person name="Wexler M."/>
            <person name="Curson A.R.J."/>
            <person name="Todd J.D."/>
            <person name="Poole P.S."/>
            <person name="Mauchline T.H."/>
            <person name="East A.K."/>
            <person name="Quail M.A."/>
            <person name="Churcher C."/>
            <person name="Arrowsmith C."/>
            <person name="Cherevach A."/>
            <person name="Chillingworth T."/>
            <person name="Clarke K."/>
            <person name="Cronin A."/>
            <person name="Davis P."/>
            <person name="Fraser A."/>
            <person name="Hance Z."/>
            <person name="Hauser H."/>
            <person name="Jagels K."/>
            <person name="Moule S."/>
            <person name="Mungall K."/>
            <person name="Norbertczak H."/>
            <person name="Rabbinowitsch E."/>
            <person name="Sanders M."/>
            <person name="Simmonds M."/>
            <person name="Whitehead S."/>
            <person name="Parkhill J."/>
        </authorList>
    </citation>
    <scope>NUCLEOTIDE SEQUENCE [LARGE SCALE GENOMIC DNA]</scope>
    <source>
        <strain evidence="3">DSM 114642 / LMG 32736 / 3841</strain>
    </source>
</reference>
<dbReference type="AlphaFoldDB" id="Q1MHA2"/>
<evidence type="ECO:0000313" key="3">
    <source>
        <dbReference type="Proteomes" id="UP000006575"/>
    </source>
</evidence>